<accession>F7KXT7</accession>
<dbReference type="EMBL" id="ACUO01000007">
    <property type="protein sequence ID" value="EGN63615.1"/>
    <property type="molecule type" value="Genomic_DNA"/>
</dbReference>
<protein>
    <submittedName>
        <fullName evidence="2">Uncharacterized protein</fullName>
    </submittedName>
</protein>
<evidence type="ECO:0000313" key="3">
    <source>
        <dbReference type="Proteomes" id="UP000004160"/>
    </source>
</evidence>
<dbReference type="PATRIC" id="fig|457403.8.peg.408"/>
<evidence type="ECO:0000256" key="1">
    <source>
        <dbReference type="SAM" id="Coils"/>
    </source>
</evidence>
<evidence type="ECO:0000313" key="2">
    <source>
        <dbReference type="EMBL" id="EGN63615.1"/>
    </source>
</evidence>
<sequence length="92" mass="11106">MVFIEPHGMLRETINSEKINLYKKIKEYEKKIDNTKINIKIPRLESFILSTTEYINMNSNFLKTEWENNHVLFMEDSDYIKKLLNKILNHTN</sequence>
<feature type="coiled-coil region" evidence="1">
    <location>
        <begin position="11"/>
        <end position="38"/>
    </location>
</feature>
<keyword evidence="3" id="KW-1185">Reference proteome</keyword>
<proteinExistence type="predicted"/>
<organism evidence="2 3">
    <name type="scientific">Fusobacterium animalis 11_3_2</name>
    <dbReference type="NCBI Taxonomy" id="457403"/>
    <lineage>
        <taxon>Bacteria</taxon>
        <taxon>Fusobacteriati</taxon>
        <taxon>Fusobacteriota</taxon>
        <taxon>Fusobacteriia</taxon>
        <taxon>Fusobacteriales</taxon>
        <taxon>Fusobacteriaceae</taxon>
        <taxon>Fusobacterium</taxon>
    </lineage>
</organism>
<dbReference type="AlphaFoldDB" id="F7KXT7"/>
<dbReference type="Proteomes" id="UP000004160">
    <property type="component" value="Unassembled WGS sequence"/>
</dbReference>
<reference evidence="2" key="1">
    <citation type="submission" date="2011-05" db="EMBL/GenBank/DDBJ databases">
        <title>The Genome Sequence of Fusobacterium sp. 11_3_2.</title>
        <authorList>
            <consortium name="The Broad Institute Genome Sequencing Platform"/>
            <person name="Earl A."/>
            <person name="Ward D."/>
            <person name="Feldgarden M."/>
            <person name="Gevers D."/>
            <person name="Sibley C.D."/>
            <person name="White A.P."/>
            <person name="Crowley S."/>
            <person name="Surette M."/>
            <person name="Strauss J.C."/>
            <person name="Ambrose C.E."/>
            <person name="Allen-Vercoe E."/>
            <person name="Young S.K."/>
            <person name="Zeng Q."/>
            <person name="Gargeya S."/>
            <person name="Fitzgerald M."/>
            <person name="Haas B."/>
            <person name="Abouelleil A."/>
            <person name="Alvarado L."/>
            <person name="Arachchi H.M."/>
            <person name="Berlin A."/>
            <person name="Brown A."/>
            <person name="Chapman S.B."/>
            <person name="Chen Z."/>
            <person name="Dunbar C."/>
            <person name="Freedman E."/>
            <person name="Gearin G."/>
            <person name="Gellesch M."/>
            <person name="Goldberg J."/>
            <person name="Griggs A."/>
            <person name="Gujja S."/>
            <person name="Heiman D."/>
            <person name="Howarth C."/>
            <person name="Larson L."/>
            <person name="Lui A."/>
            <person name="MacDonald P.J.P."/>
            <person name="Mehta T."/>
            <person name="Montmayeur A."/>
            <person name="Murphy C."/>
            <person name="Neiman D."/>
            <person name="Pearson M."/>
            <person name="Priest M."/>
            <person name="Roberts A."/>
            <person name="Saif S."/>
            <person name="Shea T."/>
            <person name="Shenoy N."/>
            <person name="Sisk P."/>
            <person name="Stolte C."/>
            <person name="Sykes S."/>
            <person name="Wortman J."/>
            <person name="Nusbaum C."/>
            <person name="Birren B."/>
        </authorList>
    </citation>
    <scope>NUCLEOTIDE SEQUENCE [LARGE SCALE GENOMIC DNA]</scope>
    <source>
        <strain evidence="2">11_3_2</strain>
    </source>
</reference>
<keyword evidence="1" id="KW-0175">Coiled coil</keyword>
<comment type="caution">
    <text evidence="2">The sequence shown here is derived from an EMBL/GenBank/DDBJ whole genome shotgun (WGS) entry which is preliminary data.</text>
</comment>
<gene>
    <name evidence="2" type="ORF">HMPREF0401_00408</name>
</gene>
<name>F7KXT7_9FUSO</name>
<dbReference type="HOGENOM" id="CLU_2409026_0_0_0"/>